<dbReference type="eggNOG" id="COG2884">
    <property type="taxonomic scope" value="Bacteria"/>
</dbReference>
<dbReference type="PANTHER" id="PTHR24220:SF470">
    <property type="entry name" value="CELL DIVISION ATP-BINDING PROTEIN FTSE"/>
    <property type="match status" value="1"/>
</dbReference>
<reference evidence="13 14" key="1">
    <citation type="journal article" date="2011" name="J. Bacteriol.">
        <title>Genome sequence of the ethanol-producing Zymomonas mobilis subsp. pomaceae lectotype strain ATCC 29192.</title>
        <authorList>
            <person name="Kouvelis V.N."/>
            <person name="Davenport K.W."/>
            <person name="Brettin T.S."/>
            <person name="Bruce D."/>
            <person name="Detter C."/>
            <person name="Han C.S."/>
            <person name="Nolan M."/>
            <person name="Tapia R."/>
            <person name="Damoulaki A."/>
            <person name="Kyrpides N.C."/>
            <person name="Typas M.A."/>
            <person name="Pappas K.M."/>
        </authorList>
    </citation>
    <scope>NUCLEOTIDE SEQUENCE [LARGE SCALE GENOMIC DNA]</scope>
    <source>
        <strain evidence="14">ATCC 29192 / DSM 22645 / JCM 10191 / CCUG 17912 / NBRC 13757 / NCIMB 11200 / NRRL B-4491 / Barker I</strain>
    </source>
</reference>
<sequence>MTAVVQFDHVNFAYQAGSEILSDLNFSLFSGQFYFVTGSSGVGKTTLLKMIYLALHPYRGIIRLFGEDVVALPHRYIPAFRQRMGIVFQDFRLIPDLNVFDNIALPLRLDQKGKNFITTSVNRLLLQMGLENKSTAFPDSLSRGEQQRVAIARALIRRPEILVADEPTGNIDTKISNSVLHLLSALNKQGMTVIMATHNLDLLTRVPKAIHFHLENGQIVESMALLDYRNALL</sequence>
<evidence type="ECO:0000256" key="4">
    <source>
        <dbReference type="ARBA" id="ARBA00020019"/>
    </source>
</evidence>
<evidence type="ECO:0000256" key="3">
    <source>
        <dbReference type="ARBA" id="ARBA00005417"/>
    </source>
</evidence>
<name>F8ESB8_ZYMMT</name>
<evidence type="ECO:0000256" key="5">
    <source>
        <dbReference type="ARBA" id="ARBA00022475"/>
    </source>
</evidence>
<feature type="domain" description="ABC transporter" evidence="12">
    <location>
        <begin position="5"/>
        <end position="233"/>
    </location>
</feature>
<dbReference type="FunFam" id="3.40.50.300:FF:000056">
    <property type="entry name" value="Cell division ATP-binding protein FtsE"/>
    <property type="match status" value="1"/>
</dbReference>
<dbReference type="EMBL" id="CP002865">
    <property type="protein sequence ID" value="AEI37693.1"/>
    <property type="molecule type" value="Genomic_DNA"/>
</dbReference>
<dbReference type="STRING" id="579138.Zymop_0792"/>
<keyword evidence="7 11" id="KW-0547">Nucleotide-binding</keyword>
<keyword evidence="6 11" id="KW-0132">Cell division</keyword>
<evidence type="ECO:0000256" key="10">
    <source>
        <dbReference type="ARBA" id="ARBA00023306"/>
    </source>
</evidence>
<dbReference type="InterPro" id="IPR005286">
    <property type="entry name" value="Cell_div_FtsE"/>
</dbReference>
<keyword evidence="5 11" id="KW-1003">Cell membrane</keyword>
<dbReference type="GO" id="GO:0005886">
    <property type="term" value="C:plasma membrane"/>
    <property type="evidence" value="ECO:0007669"/>
    <property type="project" value="UniProtKB-SubCell"/>
</dbReference>
<evidence type="ECO:0000256" key="11">
    <source>
        <dbReference type="RuleBase" id="RU365094"/>
    </source>
</evidence>
<evidence type="ECO:0000313" key="14">
    <source>
        <dbReference type="Proteomes" id="UP000000491"/>
    </source>
</evidence>
<dbReference type="PANTHER" id="PTHR24220">
    <property type="entry name" value="IMPORT ATP-BINDING PROTEIN"/>
    <property type="match status" value="1"/>
</dbReference>
<evidence type="ECO:0000256" key="8">
    <source>
        <dbReference type="ARBA" id="ARBA00022840"/>
    </source>
</evidence>
<comment type="function">
    <text evidence="1">Part of the ABC transporter FtsEX involved in cellular division. Important for assembly or stability of the septal ring.</text>
</comment>
<dbReference type="Gene3D" id="3.40.50.300">
    <property type="entry name" value="P-loop containing nucleotide triphosphate hydrolases"/>
    <property type="match status" value="1"/>
</dbReference>
<organism evidence="13 14">
    <name type="scientific">Zymomonas mobilis subsp. pomaceae (strain ATCC 29192 / DSM 22645 / JCM 10191 / CCUG 17912 / NBRC 13757 / NCIMB 11200 / NRRL B-4491 / Barker I)</name>
    <dbReference type="NCBI Taxonomy" id="579138"/>
    <lineage>
        <taxon>Bacteria</taxon>
        <taxon>Pseudomonadati</taxon>
        <taxon>Pseudomonadota</taxon>
        <taxon>Alphaproteobacteria</taxon>
        <taxon>Sphingomonadales</taxon>
        <taxon>Zymomonadaceae</taxon>
        <taxon>Zymomonas</taxon>
    </lineage>
</organism>
<dbReference type="HOGENOM" id="CLU_000604_1_22_5"/>
<evidence type="ECO:0000256" key="9">
    <source>
        <dbReference type="ARBA" id="ARBA00023136"/>
    </source>
</evidence>
<dbReference type="NCBIfam" id="TIGR02673">
    <property type="entry name" value="FtsE"/>
    <property type="match status" value="1"/>
</dbReference>
<dbReference type="GO" id="GO:0016887">
    <property type="term" value="F:ATP hydrolysis activity"/>
    <property type="evidence" value="ECO:0007669"/>
    <property type="project" value="InterPro"/>
</dbReference>
<comment type="subcellular location">
    <subcellularLocation>
        <location evidence="11">Cell inner membrane</location>
        <topology evidence="11">Peripheral membrane protein</topology>
        <orientation evidence="11">Cytoplasmic side</orientation>
    </subcellularLocation>
    <subcellularLocation>
        <location evidence="2">Cell membrane</location>
        <topology evidence="2">Peripheral membrane protein</topology>
    </subcellularLocation>
</comment>
<evidence type="ECO:0000256" key="6">
    <source>
        <dbReference type="ARBA" id="ARBA00022618"/>
    </source>
</evidence>
<keyword evidence="8 11" id="KW-0067">ATP-binding</keyword>
<dbReference type="PROSITE" id="PS50893">
    <property type="entry name" value="ABC_TRANSPORTER_2"/>
    <property type="match status" value="1"/>
</dbReference>
<dbReference type="GO" id="GO:0005524">
    <property type="term" value="F:ATP binding"/>
    <property type="evidence" value="ECO:0007669"/>
    <property type="project" value="UniProtKB-UniRule"/>
</dbReference>
<dbReference type="SMART" id="SM00382">
    <property type="entry name" value="AAA"/>
    <property type="match status" value="1"/>
</dbReference>
<gene>
    <name evidence="11" type="primary">ftsE</name>
    <name evidence="13" type="ordered locus">Zymop_0792</name>
</gene>
<dbReference type="InterPro" id="IPR003439">
    <property type="entry name" value="ABC_transporter-like_ATP-bd"/>
</dbReference>
<protein>
    <recommendedName>
        <fullName evidence="4 11">Cell division ATP-binding protein FtsE</fullName>
    </recommendedName>
</protein>
<dbReference type="KEGG" id="zmp:Zymop_0792"/>
<dbReference type="PATRIC" id="fig|579138.3.peg.832"/>
<comment type="subunit">
    <text evidence="11">Homodimer. Forms a membrane-associated complex with FtsX.</text>
</comment>
<dbReference type="Pfam" id="PF00005">
    <property type="entry name" value="ABC_tran"/>
    <property type="match status" value="1"/>
</dbReference>
<dbReference type="Proteomes" id="UP000000491">
    <property type="component" value="Chromosome"/>
</dbReference>
<dbReference type="InterPro" id="IPR003593">
    <property type="entry name" value="AAA+_ATPase"/>
</dbReference>
<dbReference type="RefSeq" id="WP_013934089.1">
    <property type="nucleotide sequence ID" value="NC_015709.1"/>
</dbReference>
<evidence type="ECO:0000256" key="7">
    <source>
        <dbReference type="ARBA" id="ARBA00022741"/>
    </source>
</evidence>
<dbReference type="AlphaFoldDB" id="F8ESB8"/>
<dbReference type="SUPFAM" id="SSF52540">
    <property type="entry name" value="P-loop containing nucleoside triphosphate hydrolases"/>
    <property type="match status" value="1"/>
</dbReference>
<dbReference type="InterPro" id="IPR015854">
    <property type="entry name" value="ABC_transpr_LolD-like"/>
</dbReference>
<evidence type="ECO:0000259" key="12">
    <source>
        <dbReference type="PROSITE" id="PS50893"/>
    </source>
</evidence>
<proteinExistence type="inferred from homology"/>
<dbReference type="GO" id="GO:0051301">
    <property type="term" value="P:cell division"/>
    <property type="evidence" value="ECO:0007669"/>
    <property type="project" value="UniProtKB-UniRule"/>
</dbReference>
<evidence type="ECO:0000256" key="1">
    <source>
        <dbReference type="ARBA" id="ARBA00002579"/>
    </source>
</evidence>
<accession>F8ESB8</accession>
<evidence type="ECO:0000256" key="2">
    <source>
        <dbReference type="ARBA" id="ARBA00004202"/>
    </source>
</evidence>
<dbReference type="GO" id="GO:0022857">
    <property type="term" value="F:transmembrane transporter activity"/>
    <property type="evidence" value="ECO:0007669"/>
    <property type="project" value="TreeGrafter"/>
</dbReference>
<keyword evidence="9 11" id="KW-0472">Membrane</keyword>
<keyword evidence="10 11" id="KW-0131">Cell cycle</keyword>
<dbReference type="InterPro" id="IPR027417">
    <property type="entry name" value="P-loop_NTPase"/>
</dbReference>
<comment type="similarity">
    <text evidence="3 11">Belongs to the ABC transporter superfamily.</text>
</comment>
<evidence type="ECO:0000313" key="13">
    <source>
        <dbReference type="EMBL" id="AEI37693.1"/>
    </source>
</evidence>